<dbReference type="AlphaFoldDB" id="A0A8T0WRJ1"/>
<comment type="caution">
    <text evidence="1">The sequence shown here is derived from an EMBL/GenBank/DDBJ whole genome shotgun (WGS) entry which is preliminary data.</text>
</comment>
<dbReference type="PANTHER" id="PTHR31479:SF15">
    <property type="entry name" value="FUNGAL LIPASE-LIKE DOMAIN-CONTAINING PROTEIN"/>
    <property type="match status" value="1"/>
</dbReference>
<protein>
    <recommendedName>
        <fullName evidence="3">Fungal lipase-like domain-containing protein</fullName>
    </recommendedName>
</protein>
<reference evidence="1" key="1">
    <citation type="submission" date="2020-05" db="EMBL/GenBank/DDBJ databases">
        <title>WGS assembly of Panicum virgatum.</title>
        <authorList>
            <person name="Lovell J.T."/>
            <person name="Jenkins J."/>
            <person name="Shu S."/>
            <person name="Juenger T.E."/>
            <person name="Schmutz J."/>
        </authorList>
    </citation>
    <scope>NUCLEOTIDE SEQUENCE</scope>
    <source>
        <strain evidence="1">AP13</strain>
    </source>
</reference>
<dbReference type="PANTHER" id="PTHR31479">
    <property type="entry name" value="ALPHA/BETA-HYDROLASES SUPERFAMILY PROTEIN"/>
    <property type="match status" value="1"/>
</dbReference>
<gene>
    <name evidence="1" type="ORF">PVAP13_2KG452400</name>
</gene>
<dbReference type="SUPFAM" id="SSF53474">
    <property type="entry name" value="alpha/beta-Hydrolases"/>
    <property type="match status" value="1"/>
</dbReference>
<dbReference type="Gene3D" id="3.40.50.1820">
    <property type="entry name" value="alpha/beta hydrolase"/>
    <property type="match status" value="1"/>
</dbReference>
<name>A0A8T0WRJ1_PANVG</name>
<dbReference type="InterPro" id="IPR029058">
    <property type="entry name" value="AB_hydrolase_fold"/>
</dbReference>
<dbReference type="Proteomes" id="UP000823388">
    <property type="component" value="Chromosome 2K"/>
</dbReference>
<evidence type="ECO:0000313" key="1">
    <source>
        <dbReference type="EMBL" id="KAG2645799.1"/>
    </source>
</evidence>
<organism evidence="1 2">
    <name type="scientific">Panicum virgatum</name>
    <name type="common">Blackwell switchgrass</name>
    <dbReference type="NCBI Taxonomy" id="38727"/>
    <lineage>
        <taxon>Eukaryota</taxon>
        <taxon>Viridiplantae</taxon>
        <taxon>Streptophyta</taxon>
        <taxon>Embryophyta</taxon>
        <taxon>Tracheophyta</taxon>
        <taxon>Spermatophyta</taxon>
        <taxon>Magnoliopsida</taxon>
        <taxon>Liliopsida</taxon>
        <taxon>Poales</taxon>
        <taxon>Poaceae</taxon>
        <taxon>PACMAD clade</taxon>
        <taxon>Panicoideae</taxon>
        <taxon>Panicodae</taxon>
        <taxon>Paniceae</taxon>
        <taxon>Panicinae</taxon>
        <taxon>Panicum</taxon>
        <taxon>Panicum sect. Hiantes</taxon>
    </lineage>
</organism>
<accession>A0A8T0WRJ1</accession>
<evidence type="ECO:0008006" key="3">
    <source>
        <dbReference type="Google" id="ProtNLM"/>
    </source>
</evidence>
<evidence type="ECO:0000313" key="2">
    <source>
        <dbReference type="Proteomes" id="UP000823388"/>
    </source>
</evidence>
<proteinExistence type="predicted"/>
<dbReference type="EMBL" id="CM029039">
    <property type="protein sequence ID" value="KAG2645799.1"/>
    <property type="molecule type" value="Genomic_DNA"/>
</dbReference>
<keyword evidence="2" id="KW-1185">Reference proteome</keyword>
<sequence>MGNSDKECFAESGPKHLSDEIDWGKEEHRRCAMACLVKGTSILESDRAEGRQGTPDARASPWWTSFHLRLRKRLVLCDCSCRCVLCERFEANQPFIYGAIFEHVPPPEDPRWRWRRRSHRPAAPAASPPPRFIVAFRGTKLSLPAAIHDLRDDLSIILSRQDVCERFRRAREEVAELLESNGGSSGGVWLAGHSLGASVALHVGRHMMVHREHNLPTFLFNPPRVSLAAAATAWRPEYWRLVESMAKGAAALTFTRSHDMMMEALFRRLGPWVPELFVHKDDVICRGYIDDLEGREKMMAECPRILQPLAQLGMKHSSRDMARSVRRRWRSFRGHSADDDSGEQRVQPHLLPSARLWKNSTQTGGLGHAHKLKHWWKPDEELNLRHKLYKYEA</sequence>
<dbReference type="OrthoDB" id="655447at2759"/>